<dbReference type="AlphaFoldDB" id="A0A9P7AEU0"/>
<evidence type="ECO:0000313" key="3">
    <source>
        <dbReference type="Proteomes" id="UP000719766"/>
    </source>
</evidence>
<accession>A0A9P7AEU0</accession>
<comment type="caution">
    <text evidence="2">The sequence shown here is derived from an EMBL/GenBank/DDBJ whole genome shotgun (WGS) entry which is preliminary data.</text>
</comment>
<dbReference type="RefSeq" id="XP_041155263.1">
    <property type="nucleotide sequence ID" value="XM_041300649.1"/>
</dbReference>
<dbReference type="OrthoDB" id="435275at2759"/>
<name>A0A9P7AEU0_9AGAM</name>
<dbReference type="GeneID" id="64594413"/>
<organism evidence="2 3">
    <name type="scientific">Suillus plorans</name>
    <dbReference type="NCBI Taxonomy" id="116603"/>
    <lineage>
        <taxon>Eukaryota</taxon>
        <taxon>Fungi</taxon>
        <taxon>Dikarya</taxon>
        <taxon>Basidiomycota</taxon>
        <taxon>Agaricomycotina</taxon>
        <taxon>Agaricomycetes</taxon>
        <taxon>Agaricomycetidae</taxon>
        <taxon>Boletales</taxon>
        <taxon>Suillineae</taxon>
        <taxon>Suillaceae</taxon>
        <taxon>Suillus</taxon>
    </lineage>
</organism>
<evidence type="ECO:0000256" key="1">
    <source>
        <dbReference type="SAM" id="MobiDB-lite"/>
    </source>
</evidence>
<feature type="compositionally biased region" description="Low complexity" evidence="1">
    <location>
        <begin position="280"/>
        <end position="301"/>
    </location>
</feature>
<sequence>MLVGERTLRPIALPIQPKLAAEWINTTVRTRDKPTCLVPKARGRTENVLHYRFFLLEKPGLGLVTVDEEVEDEADGDDTLPLCAHCEAGLAVCPKPSGVGAFSPPHSLAPHPPRILTCQISALAVEASIQPEERLSLINAAMERDLASQKERDHGYEEVDVFAQLYVPSWTLTITAFVRGYIHHDLFDHIPSFICYFIAVAEFTFNKTPEGSGPVSSVPSSPNDKTPLARSTSLISSIEDFPSQALTDNNKSSTHPSSNSSVSVQRVELALDLFRRGSDTSRSTPRPISPSVAPPASSFLSRSAGGQYSLDSQRESASSTVPKVYTGWGSVGTGTDCKGTKARPLWREATVYRGQTTTRASTTDLCPISLARRFL</sequence>
<feature type="region of interest" description="Disordered" evidence="1">
    <location>
        <begin position="275"/>
        <end position="316"/>
    </location>
</feature>
<feature type="compositionally biased region" description="Low complexity" evidence="1">
    <location>
        <begin position="249"/>
        <end position="263"/>
    </location>
</feature>
<gene>
    <name evidence="2" type="ORF">HD556DRAFT_1312394</name>
</gene>
<feature type="compositionally biased region" description="Low complexity" evidence="1">
    <location>
        <begin position="211"/>
        <end position="222"/>
    </location>
</feature>
<dbReference type="Proteomes" id="UP000719766">
    <property type="component" value="Unassembled WGS sequence"/>
</dbReference>
<feature type="region of interest" description="Disordered" evidence="1">
    <location>
        <begin position="210"/>
        <end position="231"/>
    </location>
</feature>
<feature type="region of interest" description="Disordered" evidence="1">
    <location>
        <begin position="245"/>
        <end position="264"/>
    </location>
</feature>
<feature type="compositionally biased region" description="Polar residues" evidence="1">
    <location>
        <begin position="304"/>
        <end position="316"/>
    </location>
</feature>
<keyword evidence="3" id="KW-1185">Reference proteome</keyword>
<evidence type="ECO:0000313" key="2">
    <source>
        <dbReference type="EMBL" id="KAG1787969.1"/>
    </source>
</evidence>
<protein>
    <submittedName>
        <fullName evidence="2">Uncharacterized protein</fullName>
    </submittedName>
</protein>
<proteinExistence type="predicted"/>
<reference evidence="2" key="1">
    <citation type="journal article" date="2020" name="New Phytol.">
        <title>Comparative genomics reveals dynamic genome evolution in host specialist ectomycorrhizal fungi.</title>
        <authorList>
            <person name="Lofgren L.A."/>
            <person name="Nguyen N.H."/>
            <person name="Vilgalys R."/>
            <person name="Ruytinx J."/>
            <person name="Liao H.L."/>
            <person name="Branco S."/>
            <person name="Kuo A."/>
            <person name="LaButti K."/>
            <person name="Lipzen A."/>
            <person name="Andreopoulos W."/>
            <person name="Pangilinan J."/>
            <person name="Riley R."/>
            <person name="Hundley H."/>
            <person name="Na H."/>
            <person name="Barry K."/>
            <person name="Grigoriev I.V."/>
            <person name="Stajich J.E."/>
            <person name="Kennedy P.G."/>
        </authorList>
    </citation>
    <scope>NUCLEOTIDE SEQUENCE</scope>
    <source>
        <strain evidence="2">S12</strain>
    </source>
</reference>
<dbReference type="EMBL" id="JABBWE010000073">
    <property type="protein sequence ID" value="KAG1787969.1"/>
    <property type="molecule type" value="Genomic_DNA"/>
</dbReference>